<evidence type="ECO:0000256" key="10">
    <source>
        <dbReference type="ARBA" id="ARBA00023136"/>
    </source>
</evidence>
<comment type="similarity">
    <text evidence="11">Belongs to the peptidase M48 family.</text>
</comment>
<comment type="cofactor">
    <cofactor evidence="11">
        <name>Zn(2+)</name>
        <dbReference type="ChEBI" id="CHEBI:29105"/>
    </cofactor>
    <text evidence="11">Binds 1 zinc ion per subunit.</text>
</comment>
<keyword evidence="4 12" id="KW-0812">Transmembrane</keyword>
<dbReference type="CDD" id="cd07328">
    <property type="entry name" value="M48_Ste24p_like"/>
    <property type="match status" value="1"/>
</dbReference>
<evidence type="ECO:0000256" key="9">
    <source>
        <dbReference type="ARBA" id="ARBA00023049"/>
    </source>
</evidence>
<dbReference type="Pfam" id="PF01435">
    <property type="entry name" value="Peptidase_M48"/>
    <property type="match status" value="1"/>
</dbReference>
<dbReference type="Gene3D" id="3.30.2010.10">
    <property type="entry name" value="Metalloproteases ('zincins'), catalytic domain"/>
    <property type="match status" value="1"/>
</dbReference>
<gene>
    <name evidence="14" type="ORF">ACFQGL_03530</name>
</gene>
<accession>A0ABW1H1D7</accession>
<feature type="transmembrane region" description="Helical" evidence="12">
    <location>
        <begin position="84"/>
        <end position="109"/>
    </location>
</feature>
<sequence length="426" mass="45957">MINTVTGMGACPECGATTASIRDAEPWCPGCEWNLDAYDPARRRREFGWSWVDRWTYRLAFRETGRQFARLVGRPVDGSGAGAAAVLVTVASLLLLAAVLALAVTGVWLIVAFPFPNLAILPGIAMVGLAIALRPRFGRLDPDLEVLSRDRAPELFALIDEVAVAIGAPAPDVVGVDGDGDINAYAGAVGLRRRKVLGLGLPLWGSLTAGERVALLGHELGHFVNGDPRRGLLTQPAFTMLGSAADLFRPVSTVVGGGLVEMIGDALGRAFQWVASRLLFVAHLLLVSVALRDGQRAEYLADELSARVAGTKAATDLLDALLDSDSMELVVRRESRAGHGPDRWRSALSQSRSASADRLPLLRQLSVRDATSLFASHPPAGLRDRMLTGRGWLDPTVVLTPARMERIDDELTREYARFRRTVEWSG</sequence>
<keyword evidence="6 11" id="KW-0378">Hydrolase</keyword>
<evidence type="ECO:0000256" key="3">
    <source>
        <dbReference type="ARBA" id="ARBA00022670"/>
    </source>
</evidence>
<keyword evidence="10 12" id="KW-0472">Membrane</keyword>
<dbReference type="PANTHER" id="PTHR43221">
    <property type="entry name" value="PROTEASE HTPX"/>
    <property type="match status" value="1"/>
</dbReference>
<keyword evidence="8 12" id="KW-1133">Transmembrane helix</keyword>
<dbReference type="RefSeq" id="WP_377505191.1">
    <property type="nucleotide sequence ID" value="NZ_JBHSQS010000002.1"/>
</dbReference>
<feature type="transmembrane region" description="Helical" evidence="12">
    <location>
        <begin position="115"/>
        <end position="133"/>
    </location>
</feature>
<dbReference type="InterPro" id="IPR050083">
    <property type="entry name" value="HtpX_protease"/>
</dbReference>
<comment type="caution">
    <text evidence="14">The sequence shown here is derived from an EMBL/GenBank/DDBJ whole genome shotgun (WGS) entry which is preliminary data.</text>
</comment>
<dbReference type="InterPro" id="IPR001915">
    <property type="entry name" value="Peptidase_M48"/>
</dbReference>
<keyword evidence="9 11" id="KW-0482">Metalloprotease</keyword>
<keyword evidence="15" id="KW-1185">Reference proteome</keyword>
<keyword evidence="5" id="KW-0479">Metal-binding</keyword>
<keyword evidence="7 11" id="KW-0862">Zinc</keyword>
<evidence type="ECO:0000256" key="12">
    <source>
        <dbReference type="SAM" id="Phobius"/>
    </source>
</evidence>
<reference evidence="15" key="1">
    <citation type="journal article" date="2019" name="Int. J. Syst. Evol. Microbiol.">
        <title>The Global Catalogue of Microorganisms (GCM) 10K type strain sequencing project: providing services to taxonomists for standard genome sequencing and annotation.</title>
        <authorList>
            <consortium name="The Broad Institute Genomics Platform"/>
            <consortium name="The Broad Institute Genome Sequencing Center for Infectious Disease"/>
            <person name="Wu L."/>
            <person name="Ma J."/>
        </authorList>
    </citation>
    <scope>NUCLEOTIDE SEQUENCE [LARGE SCALE GENOMIC DNA]</scope>
    <source>
        <strain evidence="15">CGMCC 4.7144</strain>
    </source>
</reference>
<keyword evidence="2" id="KW-1003">Cell membrane</keyword>
<evidence type="ECO:0000256" key="5">
    <source>
        <dbReference type="ARBA" id="ARBA00022723"/>
    </source>
</evidence>
<evidence type="ECO:0000313" key="14">
    <source>
        <dbReference type="EMBL" id="MFC5922410.1"/>
    </source>
</evidence>
<evidence type="ECO:0000256" key="7">
    <source>
        <dbReference type="ARBA" id="ARBA00022833"/>
    </source>
</evidence>
<evidence type="ECO:0000256" key="4">
    <source>
        <dbReference type="ARBA" id="ARBA00022692"/>
    </source>
</evidence>
<keyword evidence="3 11" id="KW-0645">Protease</keyword>
<protein>
    <submittedName>
        <fullName evidence="14">M48 family metallopeptidase</fullName>
    </submittedName>
</protein>
<dbReference type="EMBL" id="JBHSQS010000002">
    <property type="protein sequence ID" value="MFC5922410.1"/>
    <property type="molecule type" value="Genomic_DNA"/>
</dbReference>
<dbReference type="Proteomes" id="UP001596226">
    <property type="component" value="Unassembled WGS sequence"/>
</dbReference>
<evidence type="ECO:0000313" key="15">
    <source>
        <dbReference type="Proteomes" id="UP001596226"/>
    </source>
</evidence>
<evidence type="ECO:0000259" key="13">
    <source>
        <dbReference type="Pfam" id="PF01435"/>
    </source>
</evidence>
<evidence type="ECO:0000256" key="8">
    <source>
        <dbReference type="ARBA" id="ARBA00022989"/>
    </source>
</evidence>
<evidence type="ECO:0000256" key="2">
    <source>
        <dbReference type="ARBA" id="ARBA00022475"/>
    </source>
</evidence>
<comment type="subcellular location">
    <subcellularLocation>
        <location evidence="1">Cell membrane</location>
        <topology evidence="1">Multi-pass membrane protein</topology>
    </subcellularLocation>
</comment>
<dbReference type="PANTHER" id="PTHR43221:SF1">
    <property type="entry name" value="PROTEASE HTPX"/>
    <property type="match status" value="1"/>
</dbReference>
<feature type="domain" description="Peptidase M48" evidence="13">
    <location>
        <begin position="151"/>
        <end position="385"/>
    </location>
</feature>
<evidence type="ECO:0000256" key="1">
    <source>
        <dbReference type="ARBA" id="ARBA00004651"/>
    </source>
</evidence>
<name>A0ABW1H1D7_9ACTN</name>
<evidence type="ECO:0000256" key="11">
    <source>
        <dbReference type="RuleBase" id="RU003983"/>
    </source>
</evidence>
<proteinExistence type="inferred from homology"/>
<evidence type="ECO:0000256" key="6">
    <source>
        <dbReference type="ARBA" id="ARBA00022801"/>
    </source>
</evidence>
<organism evidence="14 15">
    <name type="scientific">Micromonospora vulcania</name>
    <dbReference type="NCBI Taxonomy" id="1441873"/>
    <lineage>
        <taxon>Bacteria</taxon>
        <taxon>Bacillati</taxon>
        <taxon>Actinomycetota</taxon>
        <taxon>Actinomycetes</taxon>
        <taxon>Micromonosporales</taxon>
        <taxon>Micromonosporaceae</taxon>
        <taxon>Micromonospora</taxon>
    </lineage>
</organism>